<evidence type="ECO:0000313" key="10">
    <source>
        <dbReference type="Proteomes" id="UP000309215"/>
    </source>
</evidence>
<dbReference type="SUPFAM" id="SSF57863">
    <property type="entry name" value="ArfGap/RecO-like zinc finger"/>
    <property type="match status" value="1"/>
</dbReference>
<dbReference type="InterPro" id="IPR042242">
    <property type="entry name" value="RecO_C"/>
</dbReference>
<dbReference type="Pfam" id="PF02565">
    <property type="entry name" value="RecO_C"/>
    <property type="match status" value="1"/>
</dbReference>
<dbReference type="Proteomes" id="UP000309215">
    <property type="component" value="Unassembled WGS sequence"/>
</dbReference>
<dbReference type="GO" id="GO:0006302">
    <property type="term" value="P:double-strand break repair"/>
    <property type="evidence" value="ECO:0007669"/>
    <property type="project" value="TreeGrafter"/>
</dbReference>
<evidence type="ECO:0000256" key="7">
    <source>
        <dbReference type="HAMAP-Rule" id="MF_00201"/>
    </source>
</evidence>
<comment type="similarity">
    <text evidence="1 7">Belongs to the RecO family.</text>
</comment>
<proteinExistence type="inferred from homology"/>
<sequence>MLGGVTEPSGRRRGRSALLKKILRTEALLVRRVPVGEADLIVTLFTEARGILSAVARSARRSNKRLVALEPMHLLRVTLEEREQKDLAVLGEASIAHPRMHVVAALDRLEAAGRALRWVRSVAPPGTREPGLFATVNELLDALDTPAATRSPEAELATSGLRLLSDMGFGLVLDRCVRCSRVCPAEAPACLDALAGGLVCRACGGARLVLRADLRARVEAACAGDDEALRAEDTRIVVDLVEAVIQAHAGPAK</sequence>
<dbReference type="InterPro" id="IPR003717">
    <property type="entry name" value="RecO"/>
</dbReference>
<evidence type="ECO:0000313" key="9">
    <source>
        <dbReference type="EMBL" id="TKD12297.1"/>
    </source>
</evidence>
<dbReference type="PANTHER" id="PTHR33991">
    <property type="entry name" value="DNA REPAIR PROTEIN RECO"/>
    <property type="match status" value="1"/>
</dbReference>
<feature type="domain" description="DNA replication/recombination mediator RecO N-terminal" evidence="8">
    <location>
        <begin position="23"/>
        <end position="98"/>
    </location>
</feature>
<dbReference type="PANTHER" id="PTHR33991:SF1">
    <property type="entry name" value="DNA REPAIR PROTEIN RECO"/>
    <property type="match status" value="1"/>
</dbReference>
<organism evidence="9 10">
    <name type="scientific">Polyangium fumosum</name>
    <dbReference type="NCBI Taxonomy" id="889272"/>
    <lineage>
        <taxon>Bacteria</taxon>
        <taxon>Pseudomonadati</taxon>
        <taxon>Myxococcota</taxon>
        <taxon>Polyangia</taxon>
        <taxon>Polyangiales</taxon>
        <taxon>Polyangiaceae</taxon>
        <taxon>Polyangium</taxon>
    </lineage>
</organism>
<dbReference type="EMBL" id="SSMQ01000003">
    <property type="protein sequence ID" value="TKD12297.1"/>
    <property type="molecule type" value="Genomic_DNA"/>
</dbReference>
<dbReference type="Pfam" id="PF11967">
    <property type="entry name" value="RecO_N"/>
    <property type="match status" value="1"/>
</dbReference>
<keyword evidence="10" id="KW-1185">Reference proteome</keyword>
<evidence type="ECO:0000256" key="5">
    <source>
        <dbReference type="ARBA" id="ARBA00023204"/>
    </source>
</evidence>
<protein>
    <recommendedName>
        <fullName evidence="2 7">DNA repair protein RecO</fullName>
    </recommendedName>
    <alternativeName>
        <fullName evidence="6 7">Recombination protein O</fullName>
    </alternativeName>
</protein>
<accession>A0A4U1JKC1</accession>
<dbReference type="GO" id="GO:0006310">
    <property type="term" value="P:DNA recombination"/>
    <property type="evidence" value="ECO:0007669"/>
    <property type="project" value="UniProtKB-UniRule"/>
</dbReference>
<comment type="function">
    <text evidence="7">Involved in DNA repair and RecF pathway recombination.</text>
</comment>
<reference evidence="9 10" key="1">
    <citation type="submission" date="2019-04" db="EMBL/GenBank/DDBJ databases">
        <authorList>
            <person name="Li Y."/>
            <person name="Wang J."/>
        </authorList>
    </citation>
    <scope>NUCLEOTIDE SEQUENCE [LARGE SCALE GENOMIC DNA]</scope>
    <source>
        <strain evidence="9 10">DSM 14668</strain>
    </source>
</reference>
<evidence type="ECO:0000259" key="8">
    <source>
        <dbReference type="Pfam" id="PF11967"/>
    </source>
</evidence>
<gene>
    <name evidence="7 9" type="primary">recO</name>
    <name evidence="9" type="ORF">E8A74_04110</name>
</gene>
<dbReference type="HAMAP" id="MF_00201">
    <property type="entry name" value="RecO"/>
    <property type="match status" value="1"/>
</dbReference>
<comment type="caution">
    <text evidence="9">The sequence shown here is derived from an EMBL/GenBank/DDBJ whole genome shotgun (WGS) entry which is preliminary data.</text>
</comment>
<dbReference type="InterPro" id="IPR022572">
    <property type="entry name" value="DNA_rep/recomb_RecO_N"/>
</dbReference>
<dbReference type="Gene3D" id="2.40.50.140">
    <property type="entry name" value="Nucleic acid-binding proteins"/>
    <property type="match status" value="1"/>
</dbReference>
<dbReference type="AlphaFoldDB" id="A0A4U1JKC1"/>
<evidence type="ECO:0000256" key="3">
    <source>
        <dbReference type="ARBA" id="ARBA00022763"/>
    </source>
</evidence>
<dbReference type="InterPro" id="IPR012340">
    <property type="entry name" value="NA-bd_OB-fold"/>
</dbReference>
<keyword evidence="5 7" id="KW-0234">DNA repair</keyword>
<evidence type="ECO:0000256" key="4">
    <source>
        <dbReference type="ARBA" id="ARBA00023172"/>
    </source>
</evidence>
<dbReference type="InterPro" id="IPR037278">
    <property type="entry name" value="ARFGAP/RecO"/>
</dbReference>
<evidence type="ECO:0000256" key="6">
    <source>
        <dbReference type="ARBA" id="ARBA00033409"/>
    </source>
</evidence>
<dbReference type="NCBIfam" id="TIGR00613">
    <property type="entry name" value="reco"/>
    <property type="match status" value="1"/>
</dbReference>
<dbReference type="SUPFAM" id="SSF50249">
    <property type="entry name" value="Nucleic acid-binding proteins"/>
    <property type="match status" value="1"/>
</dbReference>
<keyword evidence="4 7" id="KW-0233">DNA recombination</keyword>
<name>A0A4U1JKC1_9BACT</name>
<evidence type="ECO:0000256" key="2">
    <source>
        <dbReference type="ARBA" id="ARBA00021310"/>
    </source>
</evidence>
<dbReference type="Gene3D" id="1.20.1440.120">
    <property type="entry name" value="Recombination protein O, C-terminal domain"/>
    <property type="match status" value="1"/>
</dbReference>
<dbReference type="GO" id="GO:0043590">
    <property type="term" value="C:bacterial nucleoid"/>
    <property type="evidence" value="ECO:0007669"/>
    <property type="project" value="TreeGrafter"/>
</dbReference>
<evidence type="ECO:0000256" key="1">
    <source>
        <dbReference type="ARBA" id="ARBA00007452"/>
    </source>
</evidence>
<keyword evidence="3 7" id="KW-0227">DNA damage</keyword>
<dbReference type="OrthoDB" id="9780797at2"/>